<reference evidence="4" key="1">
    <citation type="submission" date="2022-12" db="EMBL/GenBank/DDBJ databases">
        <title>Genome assemblies of Blomia tropicalis.</title>
        <authorList>
            <person name="Cui Y."/>
        </authorList>
    </citation>
    <scope>NUCLEOTIDE SEQUENCE</scope>
    <source>
        <tissue evidence="4">Adult mites</tissue>
    </source>
</reference>
<name>A0A9Q0M9W5_BLOTA</name>
<dbReference type="Pfam" id="PF00702">
    <property type="entry name" value="Hydrolase"/>
    <property type="match status" value="1"/>
</dbReference>
<accession>A0A9Q0M9W5</accession>
<organism evidence="4 5">
    <name type="scientific">Blomia tropicalis</name>
    <name type="common">Mite</name>
    <dbReference type="NCBI Taxonomy" id="40697"/>
    <lineage>
        <taxon>Eukaryota</taxon>
        <taxon>Metazoa</taxon>
        <taxon>Ecdysozoa</taxon>
        <taxon>Arthropoda</taxon>
        <taxon>Chelicerata</taxon>
        <taxon>Arachnida</taxon>
        <taxon>Acari</taxon>
        <taxon>Acariformes</taxon>
        <taxon>Sarcoptiformes</taxon>
        <taxon>Astigmata</taxon>
        <taxon>Glycyphagoidea</taxon>
        <taxon>Echimyopodidae</taxon>
        <taxon>Blomia</taxon>
    </lineage>
</organism>
<evidence type="ECO:0000256" key="2">
    <source>
        <dbReference type="ARBA" id="ARBA00022801"/>
    </source>
</evidence>
<dbReference type="GO" id="GO:0000287">
    <property type="term" value="F:magnesium ion binding"/>
    <property type="evidence" value="ECO:0007669"/>
    <property type="project" value="InterPro"/>
</dbReference>
<protein>
    <recommendedName>
        <fullName evidence="6">Enolase-phosphatase E1</fullName>
    </recommendedName>
</protein>
<keyword evidence="1" id="KW-0028">Amino-acid biosynthesis</keyword>
<dbReference type="GO" id="GO:0019509">
    <property type="term" value="P:L-methionine salvage from methylthioadenosine"/>
    <property type="evidence" value="ECO:0007669"/>
    <property type="project" value="InterPro"/>
</dbReference>
<dbReference type="PANTHER" id="PTHR20371">
    <property type="entry name" value="ENOLASE-PHOSPHATASE E1"/>
    <property type="match status" value="1"/>
</dbReference>
<dbReference type="GO" id="GO:0043874">
    <property type="term" value="F:acireductone synthase activity"/>
    <property type="evidence" value="ECO:0007669"/>
    <property type="project" value="InterPro"/>
</dbReference>
<dbReference type="OMA" id="DILEXAN"/>
<evidence type="ECO:0000256" key="3">
    <source>
        <dbReference type="ARBA" id="ARBA00023167"/>
    </source>
</evidence>
<evidence type="ECO:0000313" key="5">
    <source>
        <dbReference type="Proteomes" id="UP001142055"/>
    </source>
</evidence>
<dbReference type="NCBIfam" id="TIGR01691">
    <property type="entry name" value="enolase-ppase"/>
    <property type="match status" value="1"/>
</dbReference>
<dbReference type="EMBL" id="JAPWDV010000001">
    <property type="protein sequence ID" value="KAJ6221639.1"/>
    <property type="molecule type" value="Genomic_DNA"/>
</dbReference>
<evidence type="ECO:0008006" key="6">
    <source>
        <dbReference type="Google" id="ProtNLM"/>
    </source>
</evidence>
<gene>
    <name evidence="4" type="ORF">RDWZM_000184</name>
</gene>
<dbReference type="OrthoDB" id="6494414at2759"/>
<dbReference type="Gene3D" id="1.10.720.60">
    <property type="match status" value="1"/>
</dbReference>
<dbReference type="PANTHER" id="PTHR20371:SF1">
    <property type="entry name" value="ENOLASE-PHOSPHATASE E1"/>
    <property type="match status" value="1"/>
</dbReference>
<keyword evidence="3" id="KW-0486">Methionine biosynthesis</keyword>
<dbReference type="Proteomes" id="UP001142055">
    <property type="component" value="Chromosome 1"/>
</dbReference>
<dbReference type="SUPFAM" id="SSF56784">
    <property type="entry name" value="HAD-like"/>
    <property type="match status" value="1"/>
</dbReference>
<comment type="caution">
    <text evidence="4">The sequence shown here is derived from an EMBL/GenBank/DDBJ whole genome shotgun (WGS) entry which is preliminary data.</text>
</comment>
<keyword evidence="2" id="KW-0378">Hydrolase</keyword>
<proteinExistence type="predicted"/>
<dbReference type="AlphaFoldDB" id="A0A9Q0M9W5"/>
<evidence type="ECO:0000256" key="1">
    <source>
        <dbReference type="ARBA" id="ARBA00022605"/>
    </source>
</evidence>
<keyword evidence="5" id="KW-1185">Reference proteome</keyword>
<evidence type="ECO:0000313" key="4">
    <source>
        <dbReference type="EMBL" id="KAJ6221639.1"/>
    </source>
</evidence>
<dbReference type="InterPro" id="IPR036412">
    <property type="entry name" value="HAD-like_sf"/>
</dbReference>
<dbReference type="InterPro" id="IPR023943">
    <property type="entry name" value="Enolase-ppase_E1"/>
</dbReference>
<dbReference type="Gene3D" id="3.40.50.1000">
    <property type="entry name" value="HAD superfamily/HAD-like"/>
    <property type="match status" value="1"/>
</dbReference>
<dbReference type="InterPro" id="IPR023214">
    <property type="entry name" value="HAD_sf"/>
</dbReference>
<sequence length="264" mass="30521">MPLINLPKPVAILCDVEGTTTSIRFWPSVLAPFIAETCRPCLEEWWSRPETQDVLVLLRERSFVEWRDMCDPSCPVILDPDNDRREAVIESAVSNIRYQISNRKHNDELKSLFLLVWLYGYEKDLLRSHVYGDVQQAFSKWNSNGIRIFTYASGSTLAQQMLFSRTLHGNLSHLIEYYFDADTYGKKVHTKSFRLVAEKIAEPPTKMIFISDSLEELRPAKLAGFTPILVIRTHNQHLMQEEKLPFLVINSFADINFMGSFETN</sequence>